<proteinExistence type="predicted"/>
<organism evidence="1">
    <name type="scientific">Salix viminalis</name>
    <name type="common">Common osier</name>
    <name type="synonym">Basket willow</name>
    <dbReference type="NCBI Taxonomy" id="40686"/>
    <lineage>
        <taxon>Eukaryota</taxon>
        <taxon>Viridiplantae</taxon>
        <taxon>Streptophyta</taxon>
        <taxon>Embryophyta</taxon>
        <taxon>Tracheophyta</taxon>
        <taxon>Spermatophyta</taxon>
        <taxon>Magnoliopsida</taxon>
        <taxon>eudicotyledons</taxon>
        <taxon>Gunneridae</taxon>
        <taxon>Pentapetalae</taxon>
        <taxon>rosids</taxon>
        <taxon>fabids</taxon>
        <taxon>Malpighiales</taxon>
        <taxon>Salicaceae</taxon>
        <taxon>Saliceae</taxon>
        <taxon>Salix</taxon>
    </lineage>
</organism>
<dbReference type="AlphaFoldDB" id="A0A6N2LG44"/>
<protein>
    <submittedName>
        <fullName evidence="1">Uncharacterized protein</fullName>
    </submittedName>
</protein>
<sequence>MYPTVIALYLRIFLRHIGGKPPTRYSPDEEGKQAKYPISNHKSSLMFGGEIIVLQPFHLYFTIDKNKISKILN</sequence>
<evidence type="ECO:0000313" key="1">
    <source>
        <dbReference type="EMBL" id="VFU40168.1"/>
    </source>
</evidence>
<name>A0A6N2LG44_SALVM</name>
<gene>
    <name evidence="1" type="ORF">SVIM_LOCUS228479</name>
</gene>
<dbReference type="EMBL" id="CAADRP010001541">
    <property type="protein sequence ID" value="VFU40168.1"/>
    <property type="molecule type" value="Genomic_DNA"/>
</dbReference>
<reference evidence="1" key="1">
    <citation type="submission" date="2019-03" db="EMBL/GenBank/DDBJ databases">
        <authorList>
            <person name="Mank J."/>
            <person name="Almeida P."/>
        </authorList>
    </citation>
    <scope>NUCLEOTIDE SEQUENCE</scope>
    <source>
        <strain evidence="1">78183</strain>
    </source>
</reference>
<accession>A0A6N2LG44</accession>